<name>A0A1Y0I881_9GAMM</name>
<reference evidence="1 2" key="1">
    <citation type="submission" date="2017-05" db="EMBL/GenBank/DDBJ databases">
        <title>Genomic insights into alkan degradation activity of Oleiphilus messinensis.</title>
        <authorList>
            <person name="Kozyavkin S.A."/>
            <person name="Slesarev A.I."/>
            <person name="Golyshin P.N."/>
            <person name="Korzhenkov A."/>
            <person name="Golyshina O.N."/>
            <person name="Toshchakov S.V."/>
        </authorList>
    </citation>
    <scope>NUCLEOTIDE SEQUENCE [LARGE SCALE GENOMIC DNA]</scope>
    <source>
        <strain evidence="1 2">ME102</strain>
    </source>
</reference>
<keyword evidence="2" id="KW-1185">Reference proteome</keyword>
<protein>
    <submittedName>
        <fullName evidence="1">Glutathione-dependent formaldehyde-activating protein</fullName>
    </submittedName>
</protein>
<dbReference type="KEGG" id="ome:OLMES_1528"/>
<dbReference type="AlphaFoldDB" id="A0A1Y0I881"/>
<organism evidence="1 2">
    <name type="scientific">Oleiphilus messinensis</name>
    <dbReference type="NCBI Taxonomy" id="141451"/>
    <lineage>
        <taxon>Bacteria</taxon>
        <taxon>Pseudomonadati</taxon>
        <taxon>Pseudomonadota</taxon>
        <taxon>Gammaproteobacteria</taxon>
        <taxon>Oceanospirillales</taxon>
        <taxon>Oleiphilaceae</taxon>
        <taxon>Oleiphilus</taxon>
    </lineage>
</organism>
<dbReference type="EMBL" id="CP021425">
    <property type="protein sequence ID" value="ARU55603.1"/>
    <property type="molecule type" value="Genomic_DNA"/>
</dbReference>
<dbReference type="Proteomes" id="UP000196027">
    <property type="component" value="Chromosome"/>
</dbReference>
<dbReference type="SUPFAM" id="SSF51316">
    <property type="entry name" value="Mss4-like"/>
    <property type="match status" value="1"/>
</dbReference>
<dbReference type="InterPro" id="IPR011057">
    <property type="entry name" value="Mss4-like_sf"/>
</dbReference>
<gene>
    <name evidence="1" type="ORF">OLMES_1528</name>
</gene>
<accession>A0A1Y0I881</accession>
<dbReference type="Gene3D" id="2.170.150.70">
    <property type="match status" value="1"/>
</dbReference>
<sequence>MLYKGSCICKRWHLELRLAMRLEELNPRVCDCNYCGANPASIISTPNMSVDFVGSGVSIEQNGDRLANFYHCKGCKALLAVGRDINGQLRGAVNANLLQDMNKLGPPIQIQPRLLSANEKLERWNQLWGLLSGLEKTRQ</sequence>
<evidence type="ECO:0000313" key="2">
    <source>
        <dbReference type="Proteomes" id="UP000196027"/>
    </source>
</evidence>
<proteinExistence type="predicted"/>
<evidence type="ECO:0000313" key="1">
    <source>
        <dbReference type="EMBL" id="ARU55603.1"/>
    </source>
</evidence>